<dbReference type="Proteomes" id="UP000799438">
    <property type="component" value="Unassembled WGS sequence"/>
</dbReference>
<protein>
    <submittedName>
        <fullName evidence="2">Uncharacterized protein</fullName>
    </submittedName>
</protein>
<dbReference type="EMBL" id="ML995491">
    <property type="protein sequence ID" value="KAF2140029.1"/>
    <property type="molecule type" value="Genomic_DNA"/>
</dbReference>
<dbReference type="AlphaFoldDB" id="A0A6A6B7D0"/>
<accession>A0A6A6B7D0</accession>
<dbReference type="RefSeq" id="XP_033395742.1">
    <property type="nucleotide sequence ID" value="XM_033540825.1"/>
</dbReference>
<evidence type="ECO:0000313" key="2">
    <source>
        <dbReference type="EMBL" id="KAF2140029.1"/>
    </source>
</evidence>
<dbReference type="GeneID" id="54298321"/>
<keyword evidence="3" id="KW-1185">Reference proteome</keyword>
<reference evidence="2" key="1">
    <citation type="journal article" date="2020" name="Stud. Mycol.">
        <title>101 Dothideomycetes genomes: a test case for predicting lifestyles and emergence of pathogens.</title>
        <authorList>
            <person name="Haridas S."/>
            <person name="Albert R."/>
            <person name="Binder M."/>
            <person name="Bloem J."/>
            <person name="Labutti K."/>
            <person name="Salamov A."/>
            <person name="Andreopoulos B."/>
            <person name="Baker S."/>
            <person name="Barry K."/>
            <person name="Bills G."/>
            <person name="Bluhm B."/>
            <person name="Cannon C."/>
            <person name="Castanera R."/>
            <person name="Culley D."/>
            <person name="Daum C."/>
            <person name="Ezra D."/>
            <person name="Gonzalez J."/>
            <person name="Henrissat B."/>
            <person name="Kuo A."/>
            <person name="Liang C."/>
            <person name="Lipzen A."/>
            <person name="Lutzoni F."/>
            <person name="Magnuson J."/>
            <person name="Mondo S."/>
            <person name="Nolan M."/>
            <person name="Ohm R."/>
            <person name="Pangilinan J."/>
            <person name="Park H.-J."/>
            <person name="Ramirez L."/>
            <person name="Alfaro M."/>
            <person name="Sun H."/>
            <person name="Tritt A."/>
            <person name="Yoshinaga Y."/>
            <person name="Zwiers L.-H."/>
            <person name="Turgeon B."/>
            <person name="Goodwin S."/>
            <person name="Spatafora J."/>
            <person name="Crous P."/>
            <person name="Grigoriev I."/>
        </authorList>
    </citation>
    <scope>NUCLEOTIDE SEQUENCE</scope>
    <source>
        <strain evidence="2">CBS 121167</strain>
    </source>
</reference>
<organism evidence="2 3">
    <name type="scientific">Aplosporella prunicola CBS 121167</name>
    <dbReference type="NCBI Taxonomy" id="1176127"/>
    <lineage>
        <taxon>Eukaryota</taxon>
        <taxon>Fungi</taxon>
        <taxon>Dikarya</taxon>
        <taxon>Ascomycota</taxon>
        <taxon>Pezizomycotina</taxon>
        <taxon>Dothideomycetes</taxon>
        <taxon>Dothideomycetes incertae sedis</taxon>
        <taxon>Botryosphaeriales</taxon>
        <taxon>Aplosporellaceae</taxon>
        <taxon>Aplosporella</taxon>
    </lineage>
</organism>
<evidence type="ECO:0000313" key="3">
    <source>
        <dbReference type="Proteomes" id="UP000799438"/>
    </source>
</evidence>
<gene>
    <name evidence="2" type="ORF">K452DRAFT_289425</name>
</gene>
<name>A0A6A6B7D0_9PEZI</name>
<sequence>MTPGIFPVLCTLGTSPTTSPQIVTRYLRYESIPLTLLYPPITPCVRERLSDRNSPSRGPHGHPIKSSCEQKAEK</sequence>
<feature type="region of interest" description="Disordered" evidence="1">
    <location>
        <begin position="48"/>
        <end position="74"/>
    </location>
</feature>
<proteinExistence type="predicted"/>
<evidence type="ECO:0000256" key="1">
    <source>
        <dbReference type="SAM" id="MobiDB-lite"/>
    </source>
</evidence>